<evidence type="ECO:0000313" key="2">
    <source>
        <dbReference type="EMBL" id="SMY26412.1"/>
    </source>
</evidence>
<dbReference type="InterPro" id="IPR029463">
    <property type="entry name" value="Lys_MEP"/>
</dbReference>
<name>A0A1Y6LPS3_ZYMTR</name>
<dbReference type="InterPro" id="IPR024079">
    <property type="entry name" value="MetalloPept_cat_dom_sf"/>
</dbReference>
<dbReference type="Gene3D" id="3.40.390.10">
    <property type="entry name" value="Collagenase (Catalytic Domain)"/>
    <property type="match status" value="1"/>
</dbReference>
<dbReference type="Pfam" id="PF14521">
    <property type="entry name" value="Aspzincin_M35"/>
    <property type="match status" value="1"/>
</dbReference>
<dbReference type="GO" id="GO:0004222">
    <property type="term" value="F:metalloendopeptidase activity"/>
    <property type="evidence" value="ECO:0007669"/>
    <property type="project" value="InterPro"/>
</dbReference>
<sequence length="128" mass="14691">MWTNALGGRREGSTKIPRLTTQIVPFSRSSSPVLLEEYNIIGRHLLHEMTHILFNTIDAQTRDRNGVLRVAYMHEQSLRLARSDPATARRNADNYACFAMAAYYPMGCWSFDPDRMIGTCRVRDELKV</sequence>
<dbReference type="Proteomes" id="UP000215453">
    <property type="component" value="Chromosome 7"/>
</dbReference>
<gene>
    <name evidence="2" type="ORF">ZT1A5_G7855</name>
</gene>
<organism evidence="2 3">
    <name type="scientific">Zymoseptoria tritici ST99CH_1A5</name>
    <dbReference type="NCBI Taxonomy" id="1276529"/>
    <lineage>
        <taxon>Eukaryota</taxon>
        <taxon>Fungi</taxon>
        <taxon>Dikarya</taxon>
        <taxon>Ascomycota</taxon>
        <taxon>Pezizomycotina</taxon>
        <taxon>Dothideomycetes</taxon>
        <taxon>Dothideomycetidae</taxon>
        <taxon>Mycosphaerellales</taxon>
        <taxon>Mycosphaerellaceae</taxon>
        <taxon>Zymoseptoria</taxon>
    </lineage>
</organism>
<reference evidence="2 3" key="1">
    <citation type="submission" date="2016-10" db="EMBL/GenBank/DDBJ databases">
        <authorList>
            <person name="Varghese N."/>
        </authorList>
    </citation>
    <scope>NUCLEOTIDE SEQUENCE [LARGE SCALE GENOMIC DNA]</scope>
</reference>
<dbReference type="AlphaFoldDB" id="A0A1Y6LPS3"/>
<dbReference type="EMBL" id="LT882682">
    <property type="protein sequence ID" value="SMY26412.1"/>
    <property type="molecule type" value="Genomic_DNA"/>
</dbReference>
<feature type="domain" description="Lysine-specific metallo-endopeptidase" evidence="1">
    <location>
        <begin position="43"/>
        <end position="99"/>
    </location>
</feature>
<protein>
    <recommendedName>
        <fullName evidence="1">Lysine-specific metallo-endopeptidase domain-containing protein</fullName>
    </recommendedName>
</protein>
<dbReference type="SUPFAM" id="SSF55486">
    <property type="entry name" value="Metalloproteases ('zincins'), catalytic domain"/>
    <property type="match status" value="1"/>
</dbReference>
<evidence type="ECO:0000259" key="1">
    <source>
        <dbReference type="Pfam" id="PF14521"/>
    </source>
</evidence>
<accession>A0A1Y6LPS3</accession>
<evidence type="ECO:0000313" key="3">
    <source>
        <dbReference type="Proteomes" id="UP000215453"/>
    </source>
</evidence>
<proteinExistence type="predicted"/>